<evidence type="ECO:0000256" key="4">
    <source>
        <dbReference type="SAM" id="SignalP"/>
    </source>
</evidence>
<dbReference type="Pfam" id="PF08386">
    <property type="entry name" value="Abhydrolase_4"/>
    <property type="match status" value="1"/>
</dbReference>
<gene>
    <name evidence="7" type="ORF">CLV43_12116</name>
</gene>
<evidence type="ECO:0000256" key="1">
    <source>
        <dbReference type="ARBA" id="ARBA00010088"/>
    </source>
</evidence>
<dbReference type="Pfam" id="PF00561">
    <property type="entry name" value="Abhydrolase_1"/>
    <property type="match status" value="1"/>
</dbReference>
<dbReference type="InterPro" id="IPR051601">
    <property type="entry name" value="Serine_prot/Carboxylest_S33"/>
</dbReference>
<dbReference type="SUPFAM" id="SSF53474">
    <property type="entry name" value="alpha/beta-Hydrolases"/>
    <property type="match status" value="1"/>
</dbReference>
<dbReference type="AlphaFoldDB" id="A0A2T0SG90"/>
<evidence type="ECO:0000259" key="6">
    <source>
        <dbReference type="Pfam" id="PF08386"/>
    </source>
</evidence>
<comment type="caution">
    <text evidence="7">The sequence shown here is derived from an EMBL/GenBank/DDBJ whole genome shotgun (WGS) entry which is preliminary data.</text>
</comment>
<dbReference type="PANTHER" id="PTHR43248:SF29">
    <property type="entry name" value="TRIPEPTIDYL AMINOPEPTIDASE"/>
    <property type="match status" value="1"/>
</dbReference>
<dbReference type="Gene3D" id="3.40.50.1820">
    <property type="entry name" value="alpha/beta hydrolase"/>
    <property type="match status" value="1"/>
</dbReference>
<feature type="domain" description="Peptidase S33 tripeptidyl aminopeptidase-like C-terminal" evidence="6">
    <location>
        <begin position="398"/>
        <end position="490"/>
    </location>
</feature>
<dbReference type="GO" id="GO:0016787">
    <property type="term" value="F:hydrolase activity"/>
    <property type="evidence" value="ECO:0007669"/>
    <property type="project" value="UniProtKB-KW"/>
</dbReference>
<feature type="chain" id="PRO_5038536357" evidence="4">
    <location>
        <begin position="27"/>
        <end position="492"/>
    </location>
</feature>
<evidence type="ECO:0000259" key="5">
    <source>
        <dbReference type="Pfam" id="PF00561"/>
    </source>
</evidence>
<sequence length="492" mass="51965">MTGTLTRAVVGVIAGALILGGTPVMAHADAPPVPSLAWTDCGDGFQCATADVPLDYHDPGGPKIGLGVTRKQAGDPTRRIGSLFLNPGGPGGGTDDLVRLFSTTGPAELRERFDIIGFDPRGVARSSPLACQSQDEYTQAWSRARSRPAPGAFDRALAQGKEFADACERESARLLPFVGTEYVARDLDLMRQAVGDEKLSYFGISYGTYIGTVYANLFPDRVRVLALDGAYNPETYANRPYRYDFGQFVAVESALTRLFDWCRRTPAECGFGDGDPRAAFVALQNSLDAEPVRAADGAFVGNGATLTFNVVRALGGGLAAWPEIAQGLLAAQRDRSGGLLEAPPASLLAANTSVECADRLFPTGKAQLRVQLTLASVVAPLTGPAMAYAVPSYDHAHATACTQWPVRSRSRFAGPFDAPTAPPILVVGSTGDPDTPFPDAVALASTLHGGRLLTYRGEGHTGFLNSRQCVGEHIVAYLLDGTLPAEGTTCED</sequence>
<protein>
    <submittedName>
        <fullName evidence="7">Alpha/beta hydrolase family protein</fullName>
    </submittedName>
</protein>
<reference evidence="7 8" key="1">
    <citation type="submission" date="2018-03" db="EMBL/GenBank/DDBJ databases">
        <title>Genomic Encyclopedia of Archaeal and Bacterial Type Strains, Phase II (KMG-II): from individual species to whole genera.</title>
        <authorList>
            <person name="Goeker M."/>
        </authorList>
    </citation>
    <scope>NUCLEOTIDE SEQUENCE [LARGE SCALE GENOMIC DNA]</scope>
    <source>
        <strain evidence="7 8">DSM 44720</strain>
    </source>
</reference>
<evidence type="ECO:0000256" key="2">
    <source>
        <dbReference type="ARBA" id="ARBA00022729"/>
    </source>
</evidence>
<dbReference type="Proteomes" id="UP000239494">
    <property type="component" value="Unassembled WGS sequence"/>
</dbReference>
<name>A0A2T0SG90_9PSEU</name>
<accession>A0A2T0SG90</accession>
<comment type="similarity">
    <text evidence="1">Belongs to the peptidase S33 family.</text>
</comment>
<evidence type="ECO:0000313" key="7">
    <source>
        <dbReference type="EMBL" id="PRY32422.1"/>
    </source>
</evidence>
<dbReference type="InterPro" id="IPR029058">
    <property type="entry name" value="AB_hydrolase_fold"/>
</dbReference>
<evidence type="ECO:0000313" key="8">
    <source>
        <dbReference type="Proteomes" id="UP000239494"/>
    </source>
</evidence>
<organism evidence="7 8">
    <name type="scientific">Umezawaea tangerina</name>
    <dbReference type="NCBI Taxonomy" id="84725"/>
    <lineage>
        <taxon>Bacteria</taxon>
        <taxon>Bacillati</taxon>
        <taxon>Actinomycetota</taxon>
        <taxon>Actinomycetes</taxon>
        <taxon>Pseudonocardiales</taxon>
        <taxon>Pseudonocardiaceae</taxon>
        <taxon>Umezawaea</taxon>
    </lineage>
</organism>
<dbReference type="OrthoDB" id="4006962at2"/>
<dbReference type="InterPro" id="IPR013595">
    <property type="entry name" value="Pept_S33_TAP-like_C"/>
</dbReference>
<feature type="domain" description="AB hydrolase-1" evidence="5">
    <location>
        <begin position="83"/>
        <end position="269"/>
    </location>
</feature>
<evidence type="ECO:0000256" key="3">
    <source>
        <dbReference type="ARBA" id="ARBA00022801"/>
    </source>
</evidence>
<dbReference type="EMBL" id="PVTF01000021">
    <property type="protein sequence ID" value="PRY32422.1"/>
    <property type="molecule type" value="Genomic_DNA"/>
</dbReference>
<dbReference type="RefSeq" id="WP_106196313.1">
    <property type="nucleotide sequence ID" value="NZ_PVTF01000021.1"/>
</dbReference>
<keyword evidence="3 7" id="KW-0378">Hydrolase</keyword>
<feature type="signal peptide" evidence="4">
    <location>
        <begin position="1"/>
        <end position="26"/>
    </location>
</feature>
<keyword evidence="8" id="KW-1185">Reference proteome</keyword>
<keyword evidence="2 4" id="KW-0732">Signal</keyword>
<dbReference type="InterPro" id="IPR000073">
    <property type="entry name" value="AB_hydrolase_1"/>
</dbReference>
<proteinExistence type="inferred from homology"/>
<dbReference type="PANTHER" id="PTHR43248">
    <property type="entry name" value="2-SUCCINYL-6-HYDROXY-2,4-CYCLOHEXADIENE-1-CARBOXYLATE SYNTHASE"/>
    <property type="match status" value="1"/>
</dbReference>